<dbReference type="Proteomes" id="UP000277204">
    <property type="component" value="Unassembled WGS sequence"/>
</dbReference>
<name>A0A3P8AWV5_9TREM</name>
<evidence type="ECO:0000313" key="1">
    <source>
        <dbReference type="EMBL" id="VDO64172.1"/>
    </source>
</evidence>
<keyword evidence="2" id="KW-1185">Reference proteome</keyword>
<proteinExistence type="predicted"/>
<gene>
    <name evidence="1" type="ORF">SMRZ_LOCUS5019</name>
</gene>
<dbReference type="EMBL" id="UZAI01001662">
    <property type="protein sequence ID" value="VDO64172.1"/>
    <property type="molecule type" value="Genomic_DNA"/>
</dbReference>
<sequence>MDFIGIDHAQTESRHYGSSLNNHLSGTRYYTLTSLTMRRRLAM</sequence>
<evidence type="ECO:0000313" key="2">
    <source>
        <dbReference type="Proteomes" id="UP000277204"/>
    </source>
</evidence>
<organism evidence="1 2">
    <name type="scientific">Schistosoma margrebowiei</name>
    <dbReference type="NCBI Taxonomy" id="48269"/>
    <lineage>
        <taxon>Eukaryota</taxon>
        <taxon>Metazoa</taxon>
        <taxon>Spiralia</taxon>
        <taxon>Lophotrochozoa</taxon>
        <taxon>Platyhelminthes</taxon>
        <taxon>Trematoda</taxon>
        <taxon>Digenea</taxon>
        <taxon>Strigeidida</taxon>
        <taxon>Schistosomatoidea</taxon>
        <taxon>Schistosomatidae</taxon>
        <taxon>Schistosoma</taxon>
    </lineage>
</organism>
<protein>
    <submittedName>
        <fullName evidence="1">Uncharacterized protein</fullName>
    </submittedName>
</protein>
<accession>A0A3P8AWV5</accession>
<dbReference type="AlphaFoldDB" id="A0A3P8AWV5"/>
<reference evidence="1 2" key="1">
    <citation type="submission" date="2018-11" db="EMBL/GenBank/DDBJ databases">
        <authorList>
            <consortium name="Pathogen Informatics"/>
        </authorList>
    </citation>
    <scope>NUCLEOTIDE SEQUENCE [LARGE SCALE GENOMIC DNA]</scope>
    <source>
        <strain evidence="1 2">Zambia</strain>
    </source>
</reference>